<dbReference type="RefSeq" id="WP_121679044.1">
    <property type="nucleotide sequence ID" value="NZ_RCVZ01000002.1"/>
</dbReference>
<organism evidence="2 3">
    <name type="scientific">Falsibacillus albus</name>
    <dbReference type="NCBI Taxonomy" id="2478915"/>
    <lineage>
        <taxon>Bacteria</taxon>
        <taxon>Bacillati</taxon>
        <taxon>Bacillota</taxon>
        <taxon>Bacilli</taxon>
        <taxon>Bacillales</taxon>
        <taxon>Bacillaceae</taxon>
        <taxon>Falsibacillus</taxon>
    </lineage>
</organism>
<sequence>MKNWIKPILPGIVGVFLLAGCGTAEQSNKNVDGSGSNDTTASTEQSKENSTTTADQTSTDQKRELEKTLSYMNDGKNKEEKATLTQSDNQDFSLYVLPEFELTAEEPHKDSLYLKENDQIFMRIEMLPNDADQNTIVENTKSQLGAVNSDVKKLDPPADQDWLKDATILQAQNDTDVVTSYLINQDEATVKLTIFNKKDQNYEDALLKMAETIMPTASK</sequence>
<dbReference type="PROSITE" id="PS51257">
    <property type="entry name" value="PROKAR_LIPOPROTEIN"/>
    <property type="match status" value="1"/>
</dbReference>
<evidence type="ECO:0000313" key="2">
    <source>
        <dbReference type="EMBL" id="RLQ97095.1"/>
    </source>
</evidence>
<evidence type="ECO:0000313" key="3">
    <source>
        <dbReference type="Proteomes" id="UP000276770"/>
    </source>
</evidence>
<feature type="region of interest" description="Disordered" evidence="1">
    <location>
        <begin position="26"/>
        <end position="63"/>
    </location>
</feature>
<dbReference type="Proteomes" id="UP000276770">
    <property type="component" value="Unassembled WGS sequence"/>
</dbReference>
<reference evidence="2 3" key="1">
    <citation type="submission" date="2018-10" db="EMBL/GenBank/DDBJ databases">
        <title>Falsibacillus sp. genome draft.</title>
        <authorList>
            <person name="Shi S."/>
        </authorList>
    </citation>
    <scope>NUCLEOTIDE SEQUENCE [LARGE SCALE GENOMIC DNA]</scope>
    <source>
        <strain evidence="2 3">GY 10110</strain>
    </source>
</reference>
<feature type="compositionally biased region" description="Polar residues" evidence="1">
    <location>
        <begin position="26"/>
        <end position="44"/>
    </location>
</feature>
<dbReference type="AlphaFoldDB" id="A0A3L7K380"/>
<proteinExistence type="predicted"/>
<feature type="compositionally biased region" description="Low complexity" evidence="1">
    <location>
        <begin position="50"/>
        <end position="59"/>
    </location>
</feature>
<dbReference type="EMBL" id="RCVZ01000002">
    <property type="protein sequence ID" value="RLQ97095.1"/>
    <property type="molecule type" value="Genomic_DNA"/>
</dbReference>
<evidence type="ECO:0008006" key="4">
    <source>
        <dbReference type="Google" id="ProtNLM"/>
    </source>
</evidence>
<keyword evidence="3" id="KW-1185">Reference proteome</keyword>
<comment type="caution">
    <text evidence="2">The sequence shown here is derived from an EMBL/GenBank/DDBJ whole genome shotgun (WGS) entry which is preliminary data.</text>
</comment>
<protein>
    <recommendedName>
        <fullName evidence="4">Lipoprotein</fullName>
    </recommendedName>
</protein>
<evidence type="ECO:0000256" key="1">
    <source>
        <dbReference type="SAM" id="MobiDB-lite"/>
    </source>
</evidence>
<name>A0A3L7K380_9BACI</name>
<dbReference type="OrthoDB" id="2735367at2"/>
<gene>
    <name evidence="2" type="ORF">D9X91_02755</name>
</gene>
<accession>A0A3L7K380</accession>